<dbReference type="AlphaFoldDB" id="A0A6C0JPK0"/>
<proteinExistence type="predicted"/>
<evidence type="ECO:0000313" key="1">
    <source>
        <dbReference type="EMBL" id="QHU05634.1"/>
    </source>
</evidence>
<reference evidence="1" key="1">
    <citation type="journal article" date="2020" name="Nature">
        <title>Giant virus diversity and host interactions through global metagenomics.</title>
        <authorList>
            <person name="Schulz F."/>
            <person name="Roux S."/>
            <person name="Paez-Espino D."/>
            <person name="Jungbluth S."/>
            <person name="Walsh D.A."/>
            <person name="Denef V.J."/>
            <person name="McMahon K.D."/>
            <person name="Konstantinidis K.T."/>
            <person name="Eloe-Fadrosh E.A."/>
            <person name="Kyrpides N.C."/>
            <person name="Woyke T."/>
        </authorList>
    </citation>
    <scope>NUCLEOTIDE SEQUENCE</scope>
    <source>
        <strain evidence="1">GVMAG-M-3300027736-24</strain>
    </source>
</reference>
<name>A0A6C0JPK0_9ZZZZ</name>
<accession>A0A6C0JPK0</accession>
<protein>
    <submittedName>
        <fullName evidence="1">Uncharacterized protein</fullName>
    </submittedName>
</protein>
<sequence>MTTAISPSAANLRDSFDTLSSDGSYDSFYSEDSWACNDRKLDIAEDHHDRLDDEIAWLDAQAGLYDQEEETLDEKIKKWDEAAALYEDETSEDDVLYLELFGEGKYETEEEGINRRIIEQEVYMLQTTHSNLRYSGNAQNIYLSESPFFERVGQTVQGKELSIAEYQKHRNGISWIDDYINILVTDELLYETELEEVQICEEKETQIKRATGITEEETRPNHVVGISDKVIKAFQSKRGRKDHKRKFVHKIENKRGKIVEAPKQISKKPYPTWHKKKTGREHKATLVPRDKNEHIKEVFEVCKLKYPKNAPWDLDSSWEETTIELWKDPSVTTKYKASATTCYKDDTQLWL</sequence>
<dbReference type="EMBL" id="MN740417">
    <property type="protein sequence ID" value="QHU05634.1"/>
    <property type="molecule type" value="Genomic_DNA"/>
</dbReference>
<organism evidence="1">
    <name type="scientific">viral metagenome</name>
    <dbReference type="NCBI Taxonomy" id="1070528"/>
    <lineage>
        <taxon>unclassified sequences</taxon>
        <taxon>metagenomes</taxon>
        <taxon>organismal metagenomes</taxon>
    </lineage>
</organism>